<dbReference type="AlphaFoldDB" id="B0DE52"/>
<organism evidence="3">
    <name type="scientific">Laccaria bicolor (strain S238N-H82 / ATCC MYA-4686)</name>
    <name type="common">Bicoloured deceiver</name>
    <name type="synonym">Laccaria laccata var. bicolor</name>
    <dbReference type="NCBI Taxonomy" id="486041"/>
    <lineage>
        <taxon>Eukaryota</taxon>
        <taxon>Fungi</taxon>
        <taxon>Dikarya</taxon>
        <taxon>Basidiomycota</taxon>
        <taxon>Agaricomycotina</taxon>
        <taxon>Agaricomycetes</taxon>
        <taxon>Agaricomycetidae</taxon>
        <taxon>Agaricales</taxon>
        <taxon>Agaricineae</taxon>
        <taxon>Hydnangiaceae</taxon>
        <taxon>Laccaria</taxon>
    </lineage>
</organism>
<name>B0DE52_LACBS</name>
<dbReference type="EMBL" id="DS547105">
    <property type="protein sequence ID" value="EDR07328.1"/>
    <property type="molecule type" value="Genomic_DNA"/>
</dbReference>
<reference evidence="2 3" key="1">
    <citation type="journal article" date="2008" name="Nature">
        <title>The genome of Laccaria bicolor provides insights into mycorrhizal symbiosis.</title>
        <authorList>
            <person name="Martin F."/>
            <person name="Aerts A."/>
            <person name="Ahren D."/>
            <person name="Brun A."/>
            <person name="Danchin E.G.J."/>
            <person name="Duchaussoy F."/>
            <person name="Gibon J."/>
            <person name="Kohler A."/>
            <person name="Lindquist E."/>
            <person name="Pereda V."/>
            <person name="Salamov A."/>
            <person name="Shapiro H.J."/>
            <person name="Wuyts J."/>
            <person name="Blaudez D."/>
            <person name="Buee M."/>
            <person name="Brokstein P."/>
            <person name="Canbaeck B."/>
            <person name="Cohen D."/>
            <person name="Courty P.E."/>
            <person name="Coutinho P.M."/>
            <person name="Delaruelle C."/>
            <person name="Detter J.C."/>
            <person name="Deveau A."/>
            <person name="DiFazio S."/>
            <person name="Duplessis S."/>
            <person name="Fraissinet-Tachet L."/>
            <person name="Lucic E."/>
            <person name="Frey-Klett P."/>
            <person name="Fourrey C."/>
            <person name="Feussner I."/>
            <person name="Gay G."/>
            <person name="Grimwood J."/>
            <person name="Hoegger P.J."/>
            <person name="Jain P."/>
            <person name="Kilaru S."/>
            <person name="Labbe J."/>
            <person name="Lin Y.C."/>
            <person name="Legue V."/>
            <person name="Le Tacon F."/>
            <person name="Marmeisse R."/>
            <person name="Melayah D."/>
            <person name="Montanini B."/>
            <person name="Muratet M."/>
            <person name="Nehls U."/>
            <person name="Niculita-Hirzel H."/>
            <person name="Oudot-Le Secq M.P."/>
            <person name="Peter M."/>
            <person name="Quesneville H."/>
            <person name="Rajashekar B."/>
            <person name="Reich M."/>
            <person name="Rouhier N."/>
            <person name="Schmutz J."/>
            <person name="Yin T."/>
            <person name="Chalot M."/>
            <person name="Henrissat B."/>
            <person name="Kuees U."/>
            <person name="Lucas S."/>
            <person name="Van de Peer Y."/>
            <person name="Podila G.K."/>
            <person name="Polle A."/>
            <person name="Pukkila P.J."/>
            <person name="Richardson P.M."/>
            <person name="Rouze P."/>
            <person name="Sanders I.R."/>
            <person name="Stajich J.E."/>
            <person name="Tunlid A."/>
            <person name="Tuskan G."/>
            <person name="Grigoriev I.V."/>
        </authorList>
    </citation>
    <scope>NUCLEOTIDE SEQUENCE [LARGE SCALE GENOMIC DNA]</scope>
    <source>
        <strain evidence="3">S238N-H82 / ATCC MYA-4686</strain>
    </source>
</reference>
<feature type="compositionally biased region" description="Basic and acidic residues" evidence="1">
    <location>
        <begin position="246"/>
        <end position="255"/>
    </location>
</feature>
<sequence length="487" mass="54382">MALPHTVHGASGSGSSEKVTKLNTLVPDLWIIPCQRIVEEGQRPAVLSTLIPSETRKSRSTVFWRKYKQIWRTKKRLSAIEAVGQYNRLLSWRGCFFTDDNHASNMSSTMPLLDALPVAVWSHVLFDEILLGPLALLKCGLPPINIKGNGTLDSQLHTMISRRNDKYKGFIDRPTLHDGLFDPGHHALQNQRQNVNDTQNVEKVFIEISDDSDLDLDVPLGIEYVVKQGRGGTLLNTQNASAQHGTHPDTHEDRSAQALREPWDPGFQRVTALSVLGLRPCMEPPGCSFQPLMKPREGSEQPQRGWKPPPLDHGSQPLTTPPDRGLLPTTPARCPAYRRRPFGNLDDELDQYDDDDDDYDDHDYIDDSETDSSDYIWEPRSSKQRKSPLKKTLLTCLPGPSAPQPKLPIVRCNGQSTSGNPNPAVTSGQISQARGRRPYQRYVLGPFPFPSAWVVEVHQSPNLLQALESSPSQPEDHVSYSSARIPL</sequence>
<dbReference type="KEGG" id="lbc:LACBIDRAFT_328227"/>
<evidence type="ECO:0000313" key="3">
    <source>
        <dbReference type="Proteomes" id="UP000001194"/>
    </source>
</evidence>
<feature type="region of interest" description="Disordered" evidence="1">
    <location>
        <begin position="287"/>
        <end position="388"/>
    </location>
</feature>
<protein>
    <submittedName>
        <fullName evidence="2">Predicted protein</fullName>
    </submittedName>
</protein>
<feature type="compositionally biased region" description="Acidic residues" evidence="1">
    <location>
        <begin position="345"/>
        <end position="372"/>
    </location>
</feature>
<evidence type="ECO:0000313" key="2">
    <source>
        <dbReference type="EMBL" id="EDR07328.1"/>
    </source>
</evidence>
<keyword evidence="3" id="KW-1185">Reference proteome</keyword>
<dbReference type="RefSeq" id="XP_001882259.1">
    <property type="nucleotide sequence ID" value="XM_001882224.1"/>
</dbReference>
<accession>B0DE52</accession>
<dbReference type="GeneID" id="6077748"/>
<dbReference type="HOGENOM" id="CLU_560277_0_0_1"/>
<feature type="region of interest" description="Disordered" evidence="1">
    <location>
        <begin position="466"/>
        <end position="487"/>
    </location>
</feature>
<feature type="region of interest" description="Disordered" evidence="1">
    <location>
        <begin position="236"/>
        <end position="263"/>
    </location>
</feature>
<proteinExistence type="predicted"/>
<evidence type="ECO:0000256" key="1">
    <source>
        <dbReference type="SAM" id="MobiDB-lite"/>
    </source>
</evidence>
<gene>
    <name evidence="2" type="ORF">LACBIDRAFT_328227</name>
</gene>
<dbReference type="Proteomes" id="UP000001194">
    <property type="component" value="Unassembled WGS sequence"/>
</dbReference>
<dbReference type="InParanoid" id="B0DE52"/>
<dbReference type="OrthoDB" id="3112079at2759"/>